<dbReference type="InterPro" id="IPR040079">
    <property type="entry name" value="Glutathione_S-Trfase"/>
</dbReference>
<dbReference type="EMBL" id="JAHZSS010000004">
    <property type="protein sequence ID" value="MBW8190507.1"/>
    <property type="molecule type" value="Genomic_DNA"/>
</dbReference>
<proteinExistence type="predicted"/>
<dbReference type="Proteomes" id="UP001166251">
    <property type="component" value="Unassembled WGS sequence"/>
</dbReference>
<dbReference type="SUPFAM" id="SSF52833">
    <property type="entry name" value="Thioredoxin-like"/>
    <property type="match status" value="1"/>
</dbReference>
<organism evidence="2 3">
    <name type="scientific">Neiella holothuriorum</name>
    <dbReference type="NCBI Taxonomy" id="2870530"/>
    <lineage>
        <taxon>Bacteria</taxon>
        <taxon>Pseudomonadati</taxon>
        <taxon>Pseudomonadota</taxon>
        <taxon>Gammaproteobacteria</taxon>
        <taxon>Alteromonadales</taxon>
        <taxon>Echinimonadaceae</taxon>
        <taxon>Neiella</taxon>
    </lineage>
</organism>
<dbReference type="SFLD" id="SFLDS00019">
    <property type="entry name" value="Glutathione_Transferase_(cytos"/>
    <property type="match status" value="1"/>
</dbReference>
<feature type="domain" description="GST N-terminal" evidence="1">
    <location>
        <begin position="1"/>
        <end position="80"/>
    </location>
</feature>
<protein>
    <submittedName>
        <fullName evidence="2">Glutathione S-transferase family protein</fullName>
    </submittedName>
</protein>
<dbReference type="Pfam" id="PF02798">
    <property type="entry name" value="GST_N"/>
    <property type="match status" value="1"/>
</dbReference>
<dbReference type="InterPro" id="IPR036249">
    <property type="entry name" value="Thioredoxin-like_sf"/>
</dbReference>
<dbReference type="InterPro" id="IPR004045">
    <property type="entry name" value="Glutathione_S-Trfase_N"/>
</dbReference>
<dbReference type="PANTHER" id="PTHR44051:SF21">
    <property type="entry name" value="GLUTATHIONE S-TRANSFERASE FAMILY PROTEIN"/>
    <property type="match status" value="1"/>
</dbReference>
<dbReference type="SFLD" id="SFLDG01150">
    <property type="entry name" value="Main.1:_Beta-like"/>
    <property type="match status" value="1"/>
</dbReference>
<dbReference type="RefSeq" id="WP_220103191.1">
    <property type="nucleotide sequence ID" value="NZ_JAHZSS010000004.1"/>
</dbReference>
<dbReference type="CDD" id="cd03046">
    <property type="entry name" value="GST_N_GTT1_like"/>
    <property type="match status" value="1"/>
</dbReference>
<dbReference type="PANTHER" id="PTHR44051">
    <property type="entry name" value="GLUTATHIONE S-TRANSFERASE-RELATED"/>
    <property type="match status" value="1"/>
</dbReference>
<accession>A0ABS7EFP6</accession>
<comment type="caution">
    <text evidence="2">The sequence shown here is derived from an EMBL/GenBank/DDBJ whole genome shotgun (WGS) entry which is preliminary data.</text>
</comment>
<evidence type="ECO:0000313" key="3">
    <source>
        <dbReference type="Proteomes" id="UP001166251"/>
    </source>
</evidence>
<dbReference type="Gene3D" id="3.40.30.10">
    <property type="entry name" value="Glutaredoxin"/>
    <property type="match status" value="1"/>
</dbReference>
<evidence type="ECO:0000259" key="1">
    <source>
        <dbReference type="PROSITE" id="PS50404"/>
    </source>
</evidence>
<name>A0ABS7EFP6_9GAMM</name>
<gene>
    <name evidence="2" type="ORF">K0504_05605</name>
</gene>
<dbReference type="InterPro" id="IPR036282">
    <property type="entry name" value="Glutathione-S-Trfase_C_sf"/>
</dbReference>
<dbReference type="SFLD" id="SFLDG00358">
    <property type="entry name" value="Main_(cytGST)"/>
    <property type="match status" value="1"/>
</dbReference>
<sequence length="203" mass="23238">MIKLYGTPRTRSLRVSWTLEELALDWQYEKLDLKAGEHRQAAFLAINPCGKIPALSDGELVLTESAAICMYLAERYGADILLPESMADKGRHHRWVQLVTSELEQPLWTMGKHRFALPEEQRIPQMLETATWEFEKICAELEPQLPDSDSLFERFTVADILLTHTLNWAVSFEQQLPPKLAAYRKRNSQRPSLASALEKEMAG</sequence>
<dbReference type="Gene3D" id="1.20.1050.10">
    <property type="match status" value="1"/>
</dbReference>
<dbReference type="SUPFAM" id="SSF47616">
    <property type="entry name" value="GST C-terminal domain-like"/>
    <property type="match status" value="1"/>
</dbReference>
<evidence type="ECO:0000313" key="2">
    <source>
        <dbReference type="EMBL" id="MBW8190507.1"/>
    </source>
</evidence>
<dbReference type="PROSITE" id="PS50404">
    <property type="entry name" value="GST_NTER"/>
    <property type="match status" value="1"/>
</dbReference>
<keyword evidence="3" id="KW-1185">Reference proteome</keyword>
<reference evidence="2" key="1">
    <citation type="submission" date="2021-07" db="EMBL/GenBank/DDBJ databases">
        <title>Neiella marina sp. nov., isolated from the intestinal content of sea cucumber Apostichopus japonicus.</title>
        <authorList>
            <person name="Bai X."/>
        </authorList>
    </citation>
    <scope>NUCLEOTIDE SEQUENCE</scope>
    <source>
        <strain evidence="2">126</strain>
    </source>
</reference>